<proteinExistence type="predicted"/>
<evidence type="ECO:0000256" key="1">
    <source>
        <dbReference type="SAM" id="Coils"/>
    </source>
</evidence>
<dbReference type="EMBL" id="GDID01007697">
    <property type="protein sequence ID" value="JAP88909.1"/>
    <property type="molecule type" value="Transcribed_RNA"/>
</dbReference>
<keyword evidence="1" id="KW-0175">Coiled coil</keyword>
<sequence>VESEFQHLQKSFLDQRDELVQLKTQSLQQQDSNQQKIQRLSAENADLQKTSSVLQEKLSQLQQSHFVQKAESEKWHQSFVLTQTTLDKTMAKAEQISEENEILEAEVENLNSQLEKTQNKYNFAKESLETATQRQTELEAANKSLSEQNKQLEQRAAEAERQLTDQIYLQANGQQMSLEEAMNVKTNYKNTNQTTKSDVSYLSGYSKYINQSLVKKQEAVFSALKPPKPNQTHEFSLEMTTKPDKKIEMSSFPEIQSKHVLSEGAQSMLNKYMKGKVTDVNYIDQQSSTSGVLDVKVIEDLSYEQFVPQLSMVASKSKMKQSVQKPHKEQDLLSRYFS</sequence>
<dbReference type="AlphaFoldDB" id="A0A146JZW9"/>
<feature type="region of interest" description="Disordered" evidence="2">
    <location>
        <begin position="318"/>
        <end position="338"/>
    </location>
</feature>
<reference evidence="3" key="1">
    <citation type="submission" date="2015-07" db="EMBL/GenBank/DDBJ databases">
        <title>Adaptation to a free-living lifestyle via gene acquisitions in the diplomonad Trepomonas sp. PC1.</title>
        <authorList>
            <person name="Xu F."/>
            <person name="Jerlstrom-Hultqvist J."/>
            <person name="Kolisko M."/>
            <person name="Simpson A.G.B."/>
            <person name="Roger A.J."/>
            <person name="Svard S.G."/>
            <person name="Andersson J.O."/>
        </authorList>
    </citation>
    <scope>NUCLEOTIDE SEQUENCE</scope>
    <source>
        <strain evidence="3">PC1</strain>
    </source>
</reference>
<feature type="non-terminal residue" evidence="3">
    <location>
        <position position="1"/>
    </location>
</feature>
<organism evidence="3">
    <name type="scientific">Trepomonas sp. PC1</name>
    <dbReference type="NCBI Taxonomy" id="1076344"/>
    <lineage>
        <taxon>Eukaryota</taxon>
        <taxon>Metamonada</taxon>
        <taxon>Diplomonadida</taxon>
        <taxon>Hexamitidae</taxon>
        <taxon>Hexamitinae</taxon>
        <taxon>Trepomonas</taxon>
    </lineage>
</organism>
<gene>
    <name evidence="3" type="ORF">TPC1_31596</name>
</gene>
<evidence type="ECO:0000313" key="3">
    <source>
        <dbReference type="EMBL" id="JAP88909.1"/>
    </source>
</evidence>
<name>A0A146JZW9_9EUKA</name>
<feature type="coiled-coil region" evidence="1">
    <location>
        <begin position="30"/>
        <end position="169"/>
    </location>
</feature>
<feature type="non-terminal residue" evidence="3">
    <location>
        <position position="338"/>
    </location>
</feature>
<evidence type="ECO:0000256" key="2">
    <source>
        <dbReference type="SAM" id="MobiDB-lite"/>
    </source>
</evidence>
<accession>A0A146JZW9</accession>
<protein>
    <submittedName>
        <fullName evidence="3">Uncharacterized protein</fullName>
    </submittedName>
</protein>